<organism evidence="3 4">
    <name type="scientific">Mycobacterium intracellulare</name>
    <dbReference type="NCBI Taxonomy" id="1767"/>
    <lineage>
        <taxon>Bacteria</taxon>
        <taxon>Bacillati</taxon>
        <taxon>Actinomycetota</taxon>
        <taxon>Actinomycetes</taxon>
        <taxon>Mycobacteriales</taxon>
        <taxon>Mycobacteriaceae</taxon>
        <taxon>Mycobacterium</taxon>
        <taxon>Mycobacterium avium complex (MAC)</taxon>
    </lineage>
</organism>
<evidence type="ECO:0000313" key="3">
    <source>
        <dbReference type="EMBL" id="MDV7011381.1"/>
    </source>
</evidence>
<feature type="transmembrane region" description="Helical" evidence="2">
    <location>
        <begin position="45"/>
        <end position="64"/>
    </location>
</feature>
<keyword evidence="2" id="KW-1133">Transmembrane helix</keyword>
<reference evidence="3" key="1">
    <citation type="submission" date="2023-10" db="EMBL/GenBank/DDBJ databases">
        <title>Characterization and genome sequence of Mycobacterium intracellulare ABSURDO, a novel pathogenic isolate with three colony morphotypes that vary in growth and acid-fastness.</title>
        <authorList>
            <person name="Jude B.A."/>
            <person name="Robinson R.T."/>
        </authorList>
    </citation>
    <scope>NUCLEOTIDE SEQUENCE</scope>
    <source>
        <strain evidence="3">ABSURDO Component B</strain>
    </source>
</reference>
<comment type="caution">
    <text evidence="3">The sequence shown here is derived from an EMBL/GenBank/DDBJ whole genome shotgun (WGS) entry which is preliminary data.</text>
</comment>
<dbReference type="Proteomes" id="UP001187143">
    <property type="component" value="Unassembled WGS sequence"/>
</dbReference>
<dbReference type="RefSeq" id="WP_225323700.1">
    <property type="nucleotide sequence ID" value="NZ_JAEKMV010000001.1"/>
</dbReference>
<dbReference type="AlphaFoldDB" id="A0AAE4U8B2"/>
<accession>A0AAE4U8B2</accession>
<evidence type="ECO:0000313" key="4">
    <source>
        <dbReference type="Proteomes" id="UP001187143"/>
    </source>
</evidence>
<dbReference type="EMBL" id="JAWLLD010000003">
    <property type="protein sequence ID" value="MDV7011381.1"/>
    <property type="molecule type" value="Genomic_DNA"/>
</dbReference>
<protein>
    <recommendedName>
        <fullName evidence="5">DUF5666 domain-containing protein</fullName>
    </recommendedName>
</protein>
<gene>
    <name evidence="3" type="ORF">R4F53_03560</name>
</gene>
<feature type="region of interest" description="Disordered" evidence="1">
    <location>
        <begin position="1"/>
        <end position="35"/>
    </location>
</feature>
<proteinExistence type="predicted"/>
<evidence type="ECO:0000256" key="2">
    <source>
        <dbReference type="SAM" id="Phobius"/>
    </source>
</evidence>
<evidence type="ECO:0000256" key="1">
    <source>
        <dbReference type="SAM" id="MobiDB-lite"/>
    </source>
</evidence>
<keyword evidence="2" id="KW-0472">Membrane</keyword>
<name>A0AAE4U8B2_MYCIT</name>
<sequence>MGVDVLRRKPQEGRIVAAKHRMPESLEQTQTPTDRGQRLSGAAKVCEIVCAALICAACLTALVLNGIRADKRTVTAEVSPPSVSQPVKQEGTVIAVTVDSVTMRSPDGYTQTYRFTPDTTVITHRGSQPAVAAPQFTVNDRVVVVGTIEGGSALATAVAYRGAGHGEAPPMDYLEGQPVPTDAA</sequence>
<feature type="compositionally biased region" description="Basic and acidic residues" evidence="1">
    <location>
        <begin position="1"/>
        <end position="12"/>
    </location>
</feature>
<evidence type="ECO:0008006" key="5">
    <source>
        <dbReference type="Google" id="ProtNLM"/>
    </source>
</evidence>
<keyword evidence="2" id="KW-0812">Transmembrane</keyword>